<organism evidence="3 4">
    <name type="scientific">Rhodococcus pseudokoreensis</name>
    <dbReference type="NCBI Taxonomy" id="2811421"/>
    <lineage>
        <taxon>Bacteria</taxon>
        <taxon>Bacillati</taxon>
        <taxon>Actinomycetota</taxon>
        <taxon>Actinomycetes</taxon>
        <taxon>Mycobacteriales</taxon>
        <taxon>Nocardiaceae</taxon>
        <taxon>Rhodococcus</taxon>
    </lineage>
</organism>
<feature type="transmembrane region" description="Helical" evidence="2">
    <location>
        <begin position="393"/>
        <end position="417"/>
    </location>
</feature>
<dbReference type="Pfam" id="PF19877">
    <property type="entry name" value="DUF6350"/>
    <property type="match status" value="1"/>
</dbReference>
<feature type="compositionally biased region" description="Acidic residues" evidence="1">
    <location>
        <begin position="423"/>
        <end position="433"/>
    </location>
</feature>
<reference evidence="3 4" key="2">
    <citation type="journal article" date="2022" name="Arch. Microbiol.">
        <title>Rhodococcus pseudokoreensis sp. nov. isolated from the rhizosphere of young M26 apple rootstocks.</title>
        <authorList>
            <person name="Kampfer P."/>
            <person name="Glaeser S.P."/>
            <person name="Blom J."/>
            <person name="Wolf J."/>
            <person name="Benning S."/>
            <person name="Schloter M."/>
            <person name="Neumann-Schaal M."/>
        </authorList>
    </citation>
    <scope>NUCLEOTIDE SEQUENCE [LARGE SCALE GENOMIC DNA]</scope>
    <source>
        <strain evidence="3 4">R79</strain>
    </source>
</reference>
<dbReference type="Proteomes" id="UP000662986">
    <property type="component" value="Chromosome"/>
</dbReference>
<reference evidence="3 4" key="1">
    <citation type="journal article" date="2021" name="Microbiol. Resour. Announc.">
        <title>Complete Genome Sequences of Two Rhodococcus sp. Strains with Large and Linear Chromosomes, Isolated from Apple Rhizosphere.</title>
        <authorList>
            <person name="Benning S."/>
            <person name="Brugnone N."/>
            <person name="Siani R."/>
            <person name="Kublik S."/>
            <person name="Schloter M."/>
            <person name="Rad V."/>
        </authorList>
    </citation>
    <scope>NUCLEOTIDE SEQUENCE [LARGE SCALE GENOMIC DNA]</scope>
    <source>
        <strain evidence="3 4">R79</strain>
    </source>
</reference>
<evidence type="ECO:0000313" key="3">
    <source>
        <dbReference type="EMBL" id="QSE95393.1"/>
    </source>
</evidence>
<proteinExistence type="predicted"/>
<evidence type="ECO:0008006" key="5">
    <source>
        <dbReference type="Google" id="ProtNLM"/>
    </source>
</evidence>
<feature type="compositionally biased region" description="Acidic residues" evidence="1">
    <location>
        <begin position="484"/>
        <end position="501"/>
    </location>
</feature>
<sequence>MVDRAQRVAQGARRRAVRDDERRAVRDDERRAVRDDGRRTVRDDARRAPRQRPVPDADEMRALLGVAFRPAGVTVVLLSALIVVTLVAANSDLTGTFGAIAASWLAIHQVPLTIDGTTLGVLPLIPTAGMMWVVARGCAAVVHPASSRRHALQVIGAAVAGPLVVTAIALAVIADASAVIPLSSPNALAAFGWVLVVHLLAAGIGVTVAMWPTLGAQVPSWVRDAVRPGLRALAAIVGAGAVLVTISLLLEWSTVGALLERGDGVVGLLGLTILSVLYLPNVVVGAAAAVVGGTAQIGDVSVSVFGNVGGSLPPLPLLGAVPDGVSGGAWPALLVVPLLIGVMLGRDCGRRVAGQEALFTVLTAAAGVGVVTAVLGLVSGGRLGAFGTVELNWWAFGLLTFAWLGLAGAVTAVVVAWHRSRGEDDEADTEDEEPHLPGAEEVPAIAAPITEEPEVPAAASGRVIEAELVDDTEAPAAPVAPQDTDAEAEVVVDAEVEEDAATAEPEGSGKAGEAPEADLPRGPATPSD</sequence>
<dbReference type="InterPro" id="IPR045931">
    <property type="entry name" value="DUF6350"/>
</dbReference>
<feature type="transmembrane region" description="Helical" evidence="2">
    <location>
        <begin position="357"/>
        <end position="381"/>
    </location>
</feature>
<evidence type="ECO:0000313" key="4">
    <source>
        <dbReference type="Proteomes" id="UP000662986"/>
    </source>
</evidence>
<gene>
    <name evidence="3" type="ORF">JWS13_13695</name>
</gene>
<dbReference type="RefSeq" id="WP_206011587.1">
    <property type="nucleotide sequence ID" value="NZ_CP070619.1"/>
</dbReference>
<feature type="region of interest" description="Disordered" evidence="1">
    <location>
        <begin position="1"/>
        <end position="54"/>
    </location>
</feature>
<feature type="transmembrane region" description="Helical" evidence="2">
    <location>
        <begin position="67"/>
        <end position="89"/>
    </location>
</feature>
<evidence type="ECO:0000256" key="1">
    <source>
        <dbReference type="SAM" id="MobiDB-lite"/>
    </source>
</evidence>
<feature type="compositionally biased region" description="Basic and acidic residues" evidence="1">
    <location>
        <begin position="17"/>
        <end position="54"/>
    </location>
</feature>
<feature type="transmembrane region" description="Helical" evidence="2">
    <location>
        <begin position="186"/>
        <end position="211"/>
    </location>
</feature>
<dbReference type="EMBL" id="CP070619">
    <property type="protein sequence ID" value="QSE95393.1"/>
    <property type="molecule type" value="Genomic_DNA"/>
</dbReference>
<name>A0A974WD77_9NOCA</name>
<keyword evidence="2" id="KW-0472">Membrane</keyword>
<feature type="region of interest" description="Disordered" evidence="1">
    <location>
        <begin position="423"/>
        <end position="528"/>
    </location>
</feature>
<feature type="transmembrane region" description="Helical" evidence="2">
    <location>
        <begin position="232"/>
        <end position="250"/>
    </location>
</feature>
<protein>
    <recommendedName>
        <fullName evidence="5">Membrane protein related to de Novo purine biosynthesis</fullName>
    </recommendedName>
</protein>
<keyword evidence="4" id="KW-1185">Reference proteome</keyword>
<evidence type="ECO:0000256" key="2">
    <source>
        <dbReference type="SAM" id="Phobius"/>
    </source>
</evidence>
<accession>A0A974WD77</accession>
<keyword evidence="2" id="KW-0812">Transmembrane</keyword>
<feature type="transmembrane region" description="Helical" evidence="2">
    <location>
        <begin position="328"/>
        <end position="345"/>
    </location>
</feature>
<keyword evidence="2" id="KW-1133">Transmembrane helix</keyword>
<feature type="transmembrane region" description="Helical" evidence="2">
    <location>
        <begin position="120"/>
        <end position="142"/>
    </location>
</feature>
<feature type="transmembrane region" description="Helical" evidence="2">
    <location>
        <begin position="154"/>
        <end position="174"/>
    </location>
</feature>